<dbReference type="SMART" id="SM00054">
    <property type="entry name" value="EFh"/>
    <property type="match status" value="2"/>
</dbReference>
<organism evidence="6 7">
    <name type="scientific">Vitis vinifera</name>
    <name type="common">Grape</name>
    <dbReference type="NCBI Taxonomy" id="29760"/>
    <lineage>
        <taxon>Eukaryota</taxon>
        <taxon>Viridiplantae</taxon>
        <taxon>Streptophyta</taxon>
        <taxon>Embryophyta</taxon>
        <taxon>Tracheophyta</taxon>
        <taxon>Spermatophyta</taxon>
        <taxon>Magnoliopsida</taxon>
        <taxon>eudicotyledons</taxon>
        <taxon>Gunneridae</taxon>
        <taxon>Pentapetalae</taxon>
        <taxon>rosids</taxon>
        <taxon>Vitales</taxon>
        <taxon>Vitaceae</taxon>
        <taxon>Viteae</taxon>
        <taxon>Vitis</taxon>
    </lineage>
</organism>
<dbReference type="Proteomes" id="UP001227230">
    <property type="component" value="Chromosome 16"/>
</dbReference>
<dbReference type="InterPro" id="IPR025312">
    <property type="entry name" value="DUF4216"/>
</dbReference>
<dbReference type="InterPro" id="IPR002048">
    <property type="entry name" value="EF_hand_dom"/>
</dbReference>
<dbReference type="InterPro" id="IPR011992">
    <property type="entry name" value="EF-hand-dom_pair"/>
</dbReference>
<proteinExistence type="predicted"/>
<dbReference type="Gene3D" id="1.10.238.10">
    <property type="entry name" value="EF-hand"/>
    <property type="match status" value="1"/>
</dbReference>
<dbReference type="EMBL" id="CP126663">
    <property type="protein sequence ID" value="WKA06864.1"/>
    <property type="molecule type" value="Genomic_DNA"/>
</dbReference>
<keyword evidence="7" id="KW-1185">Reference proteome</keyword>
<protein>
    <recommendedName>
        <fullName evidence="5">EF-hand domain-containing protein</fullName>
    </recommendedName>
</protein>
<dbReference type="PANTHER" id="PTHR48258">
    <property type="entry name" value="DUF4218 DOMAIN-CONTAINING PROTEIN-RELATED"/>
    <property type="match status" value="1"/>
</dbReference>
<evidence type="ECO:0000256" key="3">
    <source>
        <dbReference type="ARBA" id="ARBA00022833"/>
    </source>
</evidence>
<keyword evidence="3" id="KW-0862">Zinc</keyword>
<dbReference type="Gene3D" id="3.30.60.90">
    <property type="match status" value="1"/>
</dbReference>
<evidence type="ECO:0000259" key="5">
    <source>
        <dbReference type="PROSITE" id="PS50222"/>
    </source>
</evidence>
<keyword evidence="4" id="KW-0106">Calcium</keyword>
<evidence type="ECO:0000313" key="7">
    <source>
        <dbReference type="Proteomes" id="UP001227230"/>
    </source>
</evidence>
<dbReference type="InterPro" id="IPR043145">
    <property type="entry name" value="Znf_ZZ_sf"/>
</dbReference>
<accession>A0ABY9DII9</accession>
<dbReference type="SUPFAM" id="SSF57850">
    <property type="entry name" value="RING/U-box"/>
    <property type="match status" value="1"/>
</dbReference>
<gene>
    <name evidence="6" type="ORF">VitviT2T_024744</name>
</gene>
<evidence type="ECO:0000313" key="6">
    <source>
        <dbReference type="EMBL" id="WKA06864.1"/>
    </source>
</evidence>
<dbReference type="InterPro" id="IPR018247">
    <property type="entry name" value="EF_Hand_1_Ca_BS"/>
</dbReference>
<feature type="domain" description="EF-hand" evidence="5">
    <location>
        <begin position="18"/>
        <end position="53"/>
    </location>
</feature>
<dbReference type="Pfam" id="PF13499">
    <property type="entry name" value="EF-hand_7"/>
    <property type="match status" value="1"/>
</dbReference>
<dbReference type="SUPFAM" id="SSF47473">
    <property type="entry name" value="EF-hand"/>
    <property type="match status" value="1"/>
</dbReference>
<feature type="domain" description="EF-hand" evidence="5">
    <location>
        <begin position="60"/>
        <end position="87"/>
    </location>
</feature>
<sequence length="581" mass="66749">MEEIREAALAYYEAGTQEQRQLARAFFQTLDVDGDGIVSVQEFVDFLRGRGYRLLDNPSFFQALDRDGNGCLDFYEVLTLYYIIKSGRPFCDGCGVFLKGLFFTCLDCYESSHTTFNLCSACYRGKRFSHQHAAILDNYTLLTHKRTMTMAGLGQPNMSQITSPGSSSLKRGKSSHEKVKEAFEAFDTAVTIGTYATYAANVCSIMFGFSRSYQKWIFHGEEHESQPNEQNDIGVDTEIVDATDADILNEVVDALNDACGHKDNDINLEESTTHGKFDYLLGEANKEFEHTKELERTSSHNLEKRQEQEFPKWLADRMKALRVKQSPEATDELYSLACGPDNRVHTYMGCIVNGVRFHTKDRDDRRITQNSGICVSGEHDGEEIDFYGVLSNVVVLNYVLGYKLILFKCTWFDTNQKKKRIKHDYNFTTIQVTSTWYDNDPFILATQAQQVFYLDDYKNGHNWKVVQKVNHGHMWDVPERDTNIEIDEELCGGSDEEAYQDNESHELNWFVKQDDGFEFQRSDRLNIDPEVVNDNVLILENMNDNDDNFICDDIEEEDETLDDYANENEMWLSSDSESESD</sequence>
<keyword evidence="1" id="KW-0479">Metal-binding</keyword>
<evidence type="ECO:0000256" key="4">
    <source>
        <dbReference type="ARBA" id="ARBA00022837"/>
    </source>
</evidence>
<evidence type="ECO:0000256" key="1">
    <source>
        <dbReference type="ARBA" id="ARBA00022723"/>
    </source>
</evidence>
<evidence type="ECO:0000256" key="2">
    <source>
        <dbReference type="ARBA" id="ARBA00022771"/>
    </source>
</evidence>
<dbReference type="PROSITE" id="PS50222">
    <property type="entry name" value="EF_HAND_2"/>
    <property type="match status" value="2"/>
</dbReference>
<dbReference type="CDD" id="cd00051">
    <property type="entry name" value="EFh"/>
    <property type="match status" value="1"/>
</dbReference>
<reference evidence="6 7" key="1">
    <citation type="journal article" date="2023" name="Hortic Res">
        <title>The complete reference genome for grapevine (Vitis vinifera L.) genetics and breeding.</title>
        <authorList>
            <person name="Shi X."/>
            <person name="Cao S."/>
            <person name="Wang X."/>
            <person name="Huang S."/>
            <person name="Wang Y."/>
            <person name="Liu Z."/>
            <person name="Liu W."/>
            <person name="Leng X."/>
            <person name="Peng Y."/>
            <person name="Wang N."/>
            <person name="Wang Y."/>
            <person name="Ma Z."/>
            <person name="Xu X."/>
            <person name="Zhang F."/>
            <person name="Xue H."/>
            <person name="Zhong H."/>
            <person name="Wang Y."/>
            <person name="Zhang K."/>
            <person name="Velt A."/>
            <person name="Avia K."/>
            <person name="Holtgrawe D."/>
            <person name="Grimplet J."/>
            <person name="Matus J.T."/>
            <person name="Ware D."/>
            <person name="Wu X."/>
            <person name="Wang H."/>
            <person name="Liu C."/>
            <person name="Fang Y."/>
            <person name="Rustenholz C."/>
            <person name="Cheng Z."/>
            <person name="Xiao H."/>
            <person name="Zhou Y."/>
        </authorList>
    </citation>
    <scope>NUCLEOTIDE SEQUENCE [LARGE SCALE GENOMIC DNA]</scope>
    <source>
        <strain evidence="7">cv. Pinot noir / PN40024</strain>
        <tissue evidence="6">Leaf</tissue>
    </source>
</reference>
<name>A0ABY9DII9_VITVI</name>
<dbReference type="Pfam" id="PF13952">
    <property type="entry name" value="DUF4216"/>
    <property type="match status" value="1"/>
</dbReference>
<dbReference type="PROSITE" id="PS00018">
    <property type="entry name" value="EF_HAND_1"/>
    <property type="match status" value="2"/>
</dbReference>
<dbReference type="PANTHER" id="PTHR48258:SF6">
    <property type="entry name" value="LEUCINE-RICH REPEAT DOMAIN, L DOMAIN-CONTAINING PROTEIN"/>
    <property type="match status" value="1"/>
</dbReference>
<keyword evidence="2" id="KW-0863">Zinc-finger</keyword>